<sequence>MPSELSKALYMAILILFSSIPLAYSAKEQQRAPCIECHQTSHLQSLTSRVDATHARAEISCLECHNSSTTQQGVEHYDYRLILFPGSSHCQGCHKK</sequence>
<gene>
    <name evidence="1" type="ORF">MNBD_GAMMA18-1948</name>
</gene>
<organism evidence="1">
    <name type="scientific">hydrothermal vent metagenome</name>
    <dbReference type="NCBI Taxonomy" id="652676"/>
    <lineage>
        <taxon>unclassified sequences</taxon>
        <taxon>metagenomes</taxon>
        <taxon>ecological metagenomes</taxon>
    </lineage>
</organism>
<accession>A0A3B0ZEX5</accession>
<dbReference type="InterPro" id="IPR036280">
    <property type="entry name" value="Multihaem_cyt_sf"/>
</dbReference>
<dbReference type="SUPFAM" id="SSF48695">
    <property type="entry name" value="Multiheme cytochromes"/>
    <property type="match status" value="1"/>
</dbReference>
<evidence type="ECO:0000313" key="1">
    <source>
        <dbReference type="EMBL" id="VAW90151.1"/>
    </source>
</evidence>
<reference evidence="1" key="1">
    <citation type="submission" date="2018-06" db="EMBL/GenBank/DDBJ databases">
        <authorList>
            <person name="Zhirakovskaya E."/>
        </authorList>
    </citation>
    <scope>NUCLEOTIDE SEQUENCE</scope>
</reference>
<dbReference type="Gene3D" id="3.90.10.10">
    <property type="entry name" value="Cytochrome C3"/>
    <property type="match status" value="1"/>
</dbReference>
<protein>
    <submittedName>
        <fullName evidence="1">Uncharacterized protein</fullName>
    </submittedName>
</protein>
<proteinExistence type="predicted"/>
<dbReference type="EMBL" id="UOFP01000310">
    <property type="protein sequence ID" value="VAW90151.1"/>
    <property type="molecule type" value="Genomic_DNA"/>
</dbReference>
<dbReference type="AlphaFoldDB" id="A0A3B0ZEX5"/>
<name>A0A3B0ZEX5_9ZZZZ</name>